<sequence length="28" mass="3374">MLHIIYNTLSTEQALKYSPLKCPEQWYC</sequence>
<accession>A0A0E9QMQ7</accession>
<reference evidence="1" key="1">
    <citation type="submission" date="2014-11" db="EMBL/GenBank/DDBJ databases">
        <authorList>
            <person name="Amaro Gonzalez C."/>
        </authorList>
    </citation>
    <scope>NUCLEOTIDE SEQUENCE</scope>
</reference>
<proteinExistence type="predicted"/>
<dbReference type="AlphaFoldDB" id="A0A0E9QMQ7"/>
<name>A0A0E9QMQ7_ANGAN</name>
<reference evidence="1" key="2">
    <citation type="journal article" date="2015" name="Fish Shellfish Immunol.">
        <title>Early steps in the European eel (Anguilla anguilla)-Vibrio vulnificus interaction in the gills: Role of the RtxA13 toxin.</title>
        <authorList>
            <person name="Callol A."/>
            <person name="Pajuelo D."/>
            <person name="Ebbesson L."/>
            <person name="Teles M."/>
            <person name="MacKenzie S."/>
            <person name="Amaro C."/>
        </authorList>
    </citation>
    <scope>NUCLEOTIDE SEQUENCE</scope>
</reference>
<organism evidence="1">
    <name type="scientific">Anguilla anguilla</name>
    <name type="common">European freshwater eel</name>
    <name type="synonym">Muraena anguilla</name>
    <dbReference type="NCBI Taxonomy" id="7936"/>
    <lineage>
        <taxon>Eukaryota</taxon>
        <taxon>Metazoa</taxon>
        <taxon>Chordata</taxon>
        <taxon>Craniata</taxon>
        <taxon>Vertebrata</taxon>
        <taxon>Euteleostomi</taxon>
        <taxon>Actinopterygii</taxon>
        <taxon>Neopterygii</taxon>
        <taxon>Teleostei</taxon>
        <taxon>Anguilliformes</taxon>
        <taxon>Anguillidae</taxon>
        <taxon>Anguilla</taxon>
    </lineage>
</organism>
<protein>
    <submittedName>
        <fullName evidence="1">Uncharacterized protein</fullName>
    </submittedName>
</protein>
<dbReference type="EMBL" id="GBXM01090366">
    <property type="protein sequence ID" value="JAH18211.1"/>
    <property type="molecule type" value="Transcribed_RNA"/>
</dbReference>
<evidence type="ECO:0000313" key="1">
    <source>
        <dbReference type="EMBL" id="JAH18211.1"/>
    </source>
</evidence>